<evidence type="ECO:0000259" key="1">
    <source>
        <dbReference type="Pfam" id="PF20148"/>
    </source>
</evidence>
<reference evidence="2 3" key="1">
    <citation type="submission" date="2020-02" db="EMBL/GenBank/DDBJ databases">
        <authorList>
            <person name="Li X.-J."/>
            <person name="Feng X.-M."/>
        </authorList>
    </citation>
    <scope>NUCLEOTIDE SEQUENCE [LARGE SCALE GENOMIC DNA]</scope>
    <source>
        <strain evidence="2 3">CGMCC 4.7225</strain>
    </source>
</reference>
<dbReference type="RefSeq" id="WP_163820727.1">
    <property type="nucleotide sequence ID" value="NZ_JAAGOB010000015.1"/>
</dbReference>
<proteinExistence type="predicted"/>
<dbReference type="AlphaFoldDB" id="A0A6N9YSK3"/>
<dbReference type="InterPro" id="IPR006530">
    <property type="entry name" value="YD"/>
</dbReference>
<evidence type="ECO:0000313" key="2">
    <source>
        <dbReference type="EMBL" id="NED97930.1"/>
    </source>
</evidence>
<dbReference type="InterPro" id="IPR031325">
    <property type="entry name" value="RHS_repeat"/>
</dbReference>
<evidence type="ECO:0000313" key="3">
    <source>
        <dbReference type="Proteomes" id="UP000469185"/>
    </source>
</evidence>
<name>A0A6N9YSK3_9ACTN</name>
<dbReference type="Pfam" id="PF20148">
    <property type="entry name" value="DUF6531"/>
    <property type="match status" value="1"/>
</dbReference>
<dbReference type="Gene3D" id="2.180.10.10">
    <property type="entry name" value="RHS repeat-associated core"/>
    <property type="match status" value="1"/>
</dbReference>
<feature type="non-terminal residue" evidence="2">
    <location>
        <position position="407"/>
    </location>
</feature>
<organism evidence="2 3">
    <name type="scientific">Phytoactinopolyspora alkaliphila</name>
    <dbReference type="NCBI Taxonomy" id="1783498"/>
    <lineage>
        <taxon>Bacteria</taxon>
        <taxon>Bacillati</taxon>
        <taxon>Actinomycetota</taxon>
        <taxon>Actinomycetes</taxon>
        <taxon>Jiangellales</taxon>
        <taxon>Jiangellaceae</taxon>
        <taxon>Phytoactinopolyspora</taxon>
    </lineage>
</organism>
<comment type="caution">
    <text evidence="2">The sequence shown here is derived from an EMBL/GenBank/DDBJ whole genome shotgun (WGS) entry which is preliminary data.</text>
</comment>
<accession>A0A6N9YSK3</accession>
<dbReference type="EMBL" id="JAAGOB010000015">
    <property type="protein sequence ID" value="NED97930.1"/>
    <property type="molecule type" value="Genomic_DNA"/>
</dbReference>
<protein>
    <submittedName>
        <fullName evidence="2">RHS repeat protein</fullName>
    </submittedName>
</protein>
<feature type="domain" description="DUF6531" evidence="1">
    <location>
        <begin position="96"/>
        <end position="170"/>
    </location>
</feature>
<gene>
    <name evidence="2" type="ORF">G1H11_21765</name>
</gene>
<dbReference type="InterPro" id="IPR045351">
    <property type="entry name" value="DUF6531"/>
</dbReference>
<dbReference type="NCBIfam" id="TIGR01643">
    <property type="entry name" value="YD_repeat_2x"/>
    <property type="match status" value="2"/>
</dbReference>
<dbReference type="Proteomes" id="UP000469185">
    <property type="component" value="Unassembled WGS sequence"/>
</dbReference>
<keyword evidence="3" id="KW-1185">Reference proteome</keyword>
<sequence>MVGVDTEIADAGPVVETLELKDLPVWDAPDEAVRDVDGAVEVEEFEQLLREELLSEDGDGEGFGAGLLSIGTSSTGAMPFFSFQDFELWDSSVLRVNIGNGNLLLEANDVQIDAPGVAHRIDRYYNSLANDSTTSPLRDRWTLSAWPDIRLDVDNDEATFYGPTGFAQTFTQDSNGDWVAPPGLNADLTELSGGGYRVEYQRTGEWLRFTSSGTLTSDRDRNDVGNDSMVHIDGPFPGTQVGWGMRDAAHRSTDIFHDTSRRATHVVDAGGRETVYGYDSAGRLSTVTAPTLPGQPAVITVYGYNSDGLLEWVTSPNGYSTQISYDGSDRVAEIRRYLTQHAQSGDAAVTSFAYDGDETTVTDPNGHDSVFVFDSDDRVIEVTDALGRTRSQEWTPNSDVASVTDAM</sequence>
<dbReference type="Pfam" id="PF05593">
    <property type="entry name" value="RHS_repeat"/>
    <property type="match status" value="1"/>
</dbReference>